<evidence type="ECO:0000313" key="1">
    <source>
        <dbReference type="EMBL" id="KAF4480844.1"/>
    </source>
</evidence>
<keyword evidence="2" id="KW-1185">Reference proteome</keyword>
<dbReference type="InParanoid" id="A0A7J6IUR2"/>
<dbReference type="Proteomes" id="UP000011096">
    <property type="component" value="Unassembled WGS sequence"/>
</dbReference>
<name>A0A7J6IUR2_COLFN</name>
<accession>A0A7J6IUR2</accession>
<sequence>MQDARPGQSIVDCGCATVPLAGSFQCRYHTPAIATGYELHAVVLFQHQPLLINAVGDKPKALQLLWGNCRSMYGDTCLQFFRPWTSFCT</sequence>
<dbReference type="EMBL" id="ANPB02000006">
    <property type="protein sequence ID" value="KAF4480844.1"/>
    <property type="molecule type" value="Genomic_DNA"/>
</dbReference>
<evidence type="ECO:0000313" key="2">
    <source>
        <dbReference type="Proteomes" id="UP000011096"/>
    </source>
</evidence>
<dbReference type="RefSeq" id="XP_066008194.1">
    <property type="nucleotide sequence ID" value="XM_066152441.1"/>
</dbReference>
<comment type="caution">
    <text evidence="1">The sequence shown here is derived from an EMBL/GenBank/DDBJ whole genome shotgun (WGS) entry which is preliminary data.</text>
</comment>
<gene>
    <name evidence="1" type="ORF">CGGC5_v010961</name>
</gene>
<dbReference type="GeneID" id="90980125"/>
<protein>
    <submittedName>
        <fullName evidence="1">Uncharacterized protein</fullName>
    </submittedName>
</protein>
<organism evidence="1 2">
    <name type="scientific">Colletotrichum fructicola (strain Nara gc5)</name>
    <name type="common">Anthracnose fungus</name>
    <name type="synonym">Colletotrichum gloeosporioides (strain Nara gc5)</name>
    <dbReference type="NCBI Taxonomy" id="1213859"/>
    <lineage>
        <taxon>Eukaryota</taxon>
        <taxon>Fungi</taxon>
        <taxon>Dikarya</taxon>
        <taxon>Ascomycota</taxon>
        <taxon>Pezizomycotina</taxon>
        <taxon>Sordariomycetes</taxon>
        <taxon>Hypocreomycetidae</taxon>
        <taxon>Glomerellales</taxon>
        <taxon>Glomerellaceae</taxon>
        <taxon>Colletotrichum</taxon>
        <taxon>Colletotrichum gloeosporioides species complex</taxon>
    </lineage>
</organism>
<proteinExistence type="predicted"/>
<reference evidence="1 2" key="2">
    <citation type="submission" date="2020-04" db="EMBL/GenBank/DDBJ databases">
        <title>Genome sequencing and assembly of multiple isolates from the Colletotrichum gloeosporioides species complex.</title>
        <authorList>
            <person name="Gan P."/>
            <person name="Shirasu K."/>
        </authorList>
    </citation>
    <scope>NUCLEOTIDE SEQUENCE [LARGE SCALE GENOMIC DNA]</scope>
    <source>
        <strain evidence="1 2">Nara gc5</strain>
    </source>
</reference>
<dbReference type="AlphaFoldDB" id="A0A7J6IUR2"/>
<reference evidence="1 2" key="1">
    <citation type="submission" date="2012-08" db="EMBL/GenBank/DDBJ databases">
        <authorList>
            <person name="Gan P.H.P."/>
            <person name="Ikeda K."/>
            <person name="Irieda H."/>
            <person name="Narusaka M."/>
            <person name="O'Connell R.J."/>
            <person name="Narusaka Y."/>
            <person name="Takano Y."/>
            <person name="Kubo Y."/>
            <person name="Shirasu K."/>
        </authorList>
    </citation>
    <scope>NUCLEOTIDE SEQUENCE [LARGE SCALE GENOMIC DNA]</scope>
    <source>
        <strain evidence="1 2">Nara gc5</strain>
    </source>
</reference>